<feature type="compositionally biased region" description="Basic and acidic residues" evidence="3">
    <location>
        <begin position="319"/>
        <end position="371"/>
    </location>
</feature>
<feature type="non-terminal residue" evidence="5">
    <location>
        <position position="1"/>
    </location>
</feature>
<dbReference type="GO" id="GO:0045202">
    <property type="term" value="C:synapse"/>
    <property type="evidence" value="ECO:0007669"/>
    <property type="project" value="GOC"/>
</dbReference>
<accession>A0AAV5T5D5</accession>
<reference evidence="5" key="1">
    <citation type="submission" date="2023-10" db="EMBL/GenBank/DDBJ databases">
        <title>Genome assembly of Pristionchus species.</title>
        <authorList>
            <person name="Yoshida K."/>
            <person name="Sommer R.J."/>
        </authorList>
    </citation>
    <scope>NUCLEOTIDE SEQUENCE</scope>
    <source>
        <strain evidence="5">RS0144</strain>
    </source>
</reference>
<evidence type="ECO:0000313" key="5">
    <source>
        <dbReference type="EMBL" id="GMS89393.1"/>
    </source>
</evidence>
<evidence type="ECO:0000259" key="4">
    <source>
        <dbReference type="PROSITE" id="PS50002"/>
    </source>
</evidence>
<dbReference type="Gene3D" id="2.30.30.40">
    <property type="entry name" value="SH3 Domains"/>
    <property type="match status" value="2"/>
</dbReference>
<dbReference type="CDD" id="cd12013">
    <property type="entry name" value="SH3_RIM-BP_3"/>
    <property type="match status" value="1"/>
</dbReference>
<feature type="region of interest" description="Disordered" evidence="3">
    <location>
        <begin position="642"/>
        <end position="741"/>
    </location>
</feature>
<feature type="compositionally biased region" description="Basic and acidic residues" evidence="3">
    <location>
        <begin position="378"/>
        <end position="395"/>
    </location>
</feature>
<evidence type="ECO:0000256" key="2">
    <source>
        <dbReference type="PROSITE-ProRule" id="PRU00192"/>
    </source>
</evidence>
<protein>
    <recommendedName>
        <fullName evidence="4">SH3 domain-containing protein</fullName>
    </recommendedName>
</protein>
<dbReference type="AlphaFoldDB" id="A0AAV5T5D5"/>
<evidence type="ECO:0000313" key="6">
    <source>
        <dbReference type="Proteomes" id="UP001432027"/>
    </source>
</evidence>
<feature type="domain" description="SH3" evidence="4">
    <location>
        <begin position="183"/>
        <end position="250"/>
    </location>
</feature>
<dbReference type="EMBL" id="BTSX01000003">
    <property type="protein sequence ID" value="GMS89393.1"/>
    <property type="molecule type" value="Genomic_DNA"/>
</dbReference>
<feature type="compositionally biased region" description="Basic and acidic residues" evidence="3">
    <location>
        <begin position="403"/>
        <end position="430"/>
    </location>
</feature>
<dbReference type="FunFam" id="2.30.30.40:FF:000016">
    <property type="entry name" value="RIMS-binding protein 2 isoform X2"/>
    <property type="match status" value="1"/>
</dbReference>
<keyword evidence="1 2" id="KW-0728">SH3 domain</keyword>
<dbReference type="InterPro" id="IPR036028">
    <property type="entry name" value="SH3-like_dom_sf"/>
</dbReference>
<evidence type="ECO:0000256" key="1">
    <source>
        <dbReference type="ARBA" id="ARBA00022443"/>
    </source>
</evidence>
<name>A0AAV5T5D5_9BILA</name>
<dbReference type="PANTHER" id="PTHR14234:SF19">
    <property type="entry name" value="RIM-BINDING PROTEIN, ISOFORM F"/>
    <property type="match status" value="1"/>
</dbReference>
<dbReference type="Proteomes" id="UP001432027">
    <property type="component" value="Unassembled WGS sequence"/>
</dbReference>
<dbReference type="GO" id="GO:0007274">
    <property type="term" value="P:neuromuscular synaptic transmission"/>
    <property type="evidence" value="ECO:0007669"/>
    <property type="project" value="TreeGrafter"/>
</dbReference>
<dbReference type="PANTHER" id="PTHR14234">
    <property type="entry name" value="RIM BINDING PROTEIN-RELATED"/>
    <property type="match status" value="1"/>
</dbReference>
<feature type="compositionally biased region" description="Polar residues" evidence="3">
    <location>
        <begin position="455"/>
        <end position="464"/>
    </location>
</feature>
<dbReference type="SUPFAM" id="SSF50044">
    <property type="entry name" value="SH3-domain"/>
    <property type="match status" value="2"/>
</dbReference>
<dbReference type="Pfam" id="PF07653">
    <property type="entry name" value="SH3_2"/>
    <property type="match status" value="2"/>
</dbReference>
<proteinExistence type="predicted"/>
<gene>
    <name evidence="5" type="ORF">PENTCL1PPCAC_11568</name>
</gene>
<feature type="compositionally biased region" description="Low complexity" evidence="3">
    <location>
        <begin position="674"/>
        <end position="703"/>
    </location>
</feature>
<dbReference type="PRINTS" id="PR00452">
    <property type="entry name" value="SH3DOMAIN"/>
</dbReference>
<dbReference type="InterPro" id="IPR040325">
    <property type="entry name" value="RIMBP1/2/3"/>
</dbReference>
<dbReference type="PROSITE" id="PS50002">
    <property type="entry name" value="SH3"/>
    <property type="match status" value="2"/>
</dbReference>
<dbReference type="FunFam" id="2.30.30.40:FF:000023">
    <property type="entry name" value="RIMS-binding protein 2 isoform F"/>
    <property type="match status" value="1"/>
</dbReference>
<evidence type="ECO:0000256" key="3">
    <source>
        <dbReference type="SAM" id="MobiDB-lite"/>
    </source>
</evidence>
<sequence>SGPSPLLISSGMTPSILPHPSAPLSAPVINPSLHPSYTTPSGLIQPYGTSTNYADIMVQPSTLQQSWKQSTTPGGNATTNQYYSFHPRLLRGDGTGRVEERPSVLEMENNYVLRHRQAEWGTRVDQYARQNRALSTDAVVGGGTLLRGGTTSRLIPPRLARVKSESGFGTRSEPDLRPPVMDEDCRLFVALFDYSHHMSPNPNAEQEELSFRKHQLIKVFGDVDPDGFFHGQISNRVGLVPSNMVIEIAKDDLMPRRQPLTGCILAPTENPSLRRARWGSLKSRSYDHAGDRRHYHRYGGEMDTVGGYCRWMMNRDGGEMDTRDVREGRDHRDRERYRRSNGSRDHDERRGGDYYERDRDYRSRERGEYSRNPEYPEEDFRRGGAGPEYDRDRERRDRHHHEYRGEEYDRRYDRERERERDRDYHDRRYDTGGPSSSSQAPLPSGGAVNHIIPPNVSTTASTHLIQPGGHYTSQPGSSDIPIHSQAPPTQQQQQQQQPAYTGNGHVLTGAATMQHMQQGMAGMSLSSQQPLQHTPQQYGGTTGGYGIAGGQMTGQTPVQMGVPSIQMILNGGGGVRRMMIAKFDYDSRQLSPNVDAEQVELSFRQGDAITIYGEMDEDGFYMGELNGQRGLVPSNFLTSSPLARLTPSQPSEPMMRSVGFAEGGGGGVKKAAPARQTSQSSTGAATAAGGGAKPAAKKSSVAQPGGGAKPLAKKTSDVGKGAPNARKTSTAVKKSEPAKVR</sequence>
<feature type="region of interest" description="Disordered" evidence="3">
    <location>
        <begin position="319"/>
        <end position="504"/>
    </location>
</feature>
<comment type="caution">
    <text evidence="5">The sequence shown here is derived from an EMBL/GenBank/DDBJ whole genome shotgun (WGS) entry which is preliminary data.</text>
</comment>
<dbReference type="SMART" id="SM00326">
    <property type="entry name" value="SH3"/>
    <property type="match status" value="2"/>
</dbReference>
<keyword evidence="6" id="KW-1185">Reference proteome</keyword>
<dbReference type="InterPro" id="IPR001452">
    <property type="entry name" value="SH3_domain"/>
</dbReference>
<feature type="compositionally biased region" description="Polar residues" evidence="3">
    <location>
        <begin position="642"/>
        <end position="651"/>
    </location>
</feature>
<dbReference type="InterPro" id="IPR035755">
    <property type="entry name" value="RIM-BP_SH3_3"/>
</dbReference>
<feature type="domain" description="SH3" evidence="4">
    <location>
        <begin position="574"/>
        <end position="642"/>
    </location>
</feature>
<organism evidence="5 6">
    <name type="scientific">Pristionchus entomophagus</name>
    <dbReference type="NCBI Taxonomy" id="358040"/>
    <lineage>
        <taxon>Eukaryota</taxon>
        <taxon>Metazoa</taxon>
        <taxon>Ecdysozoa</taxon>
        <taxon>Nematoda</taxon>
        <taxon>Chromadorea</taxon>
        <taxon>Rhabditida</taxon>
        <taxon>Rhabditina</taxon>
        <taxon>Diplogasteromorpha</taxon>
        <taxon>Diplogasteroidea</taxon>
        <taxon>Neodiplogasteridae</taxon>
        <taxon>Pristionchus</taxon>
    </lineage>
</organism>